<name>K9GC28_PEND1</name>
<dbReference type="HOGENOM" id="CLU_2038835_0_0_1"/>
<protein>
    <submittedName>
        <fullName evidence="1">Uncharacterized protein</fullName>
    </submittedName>
</protein>
<dbReference type="VEuPathDB" id="FungiDB:PDIP_52680"/>
<dbReference type="KEGG" id="pdp:PDIP_52680"/>
<dbReference type="AlphaFoldDB" id="K9GC28"/>
<reference evidence="2" key="1">
    <citation type="journal article" date="2012" name="BMC Genomics">
        <title>Genome sequence of the necrotrophic fungus Penicillium digitatum, the main postharvest pathogen of citrus.</title>
        <authorList>
            <person name="Marcet-Houben M."/>
            <person name="Ballester A.-R."/>
            <person name="de la Fuente B."/>
            <person name="Harries E."/>
            <person name="Marcos J.F."/>
            <person name="Gonzalez-Candelas L."/>
            <person name="Gabaldon T."/>
        </authorList>
    </citation>
    <scope>NUCLEOTIDE SEQUENCE [LARGE SCALE GENOMIC DNA]</scope>
    <source>
        <strain evidence="2">Pd1 / CECT 20795</strain>
    </source>
</reference>
<sequence length="121" mass="14208">MVIHLAVKSLHICDLDSGASSPYQFQSEGKKSFKWTRNNKCLYVLGQQLICYGYKHFRTIRNTKHKRPATFDHWYICRSLPSREKTIRKVPRDESEKKMQPIIRETIIHELPNAHQEAAIA</sequence>
<evidence type="ECO:0000313" key="1">
    <source>
        <dbReference type="EMBL" id="EKV12378.1"/>
    </source>
</evidence>
<dbReference type="Proteomes" id="UP000009886">
    <property type="component" value="Unassembled WGS sequence"/>
</dbReference>
<accession>K9GC28</accession>
<gene>
    <name evidence="1" type="ORF">PDIP_52680</name>
</gene>
<evidence type="ECO:0000313" key="2">
    <source>
        <dbReference type="Proteomes" id="UP000009886"/>
    </source>
</evidence>
<proteinExistence type="predicted"/>
<dbReference type="EMBL" id="AKCU01000353">
    <property type="protein sequence ID" value="EKV12378.1"/>
    <property type="molecule type" value="Genomic_DNA"/>
</dbReference>
<organism evidence="1 2">
    <name type="scientific">Penicillium digitatum (strain Pd1 / CECT 20795)</name>
    <name type="common">Green mold</name>
    <dbReference type="NCBI Taxonomy" id="1170230"/>
    <lineage>
        <taxon>Eukaryota</taxon>
        <taxon>Fungi</taxon>
        <taxon>Dikarya</taxon>
        <taxon>Ascomycota</taxon>
        <taxon>Pezizomycotina</taxon>
        <taxon>Eurotiomycetes</taxon>
        <taxon>Eurotiomycetidae</taxon>
        <taxon>Eurotiales</taxon>
        <taxon>Aspergillaceae</taxon>
        <taxon>Penicillium</taxon>
    </lineage>
</organism>
<comment type="caution">
    <text evidence="1">The sequence shown here is derived from an EMBL/GenBank/DDBJ whole genome shotgun (WGS) entry which is preliminary data.</text>
</comment>